<sequence length="518" mass="55465">MEHLKSLRDFIAALDAIGEIQPIDKEVDWRLELGAVARRTYELRAPAPLFNTITDIDEGFRVLSAPGGLSAQPGLTYSRIALALGLPADTGGAEIVTALADARRREPIPPVEVDRAAAPCKENVMKGDDVDLLKFPTPLIHDGDGGRYIQSFGMNIARTPDGAWTNWSINRMMLVDRNRLACLIPPPQHLGMIRAQWTERGEDMPVAVALGVEPGLPYVGGMPLPEGEDESHFLGAYFGEPLELVKAETVDLLVPATAEIVIEGYVSRTDLVEEGPMGEYPGYPDRGSHSPKPVLHVTAVTHRNDAILPVAVAGAPVEEDHTGWGLPHAAEMVHVLREAGVPVSACWGVLESAAHWWVVALKPSGHEDSGLGSKEMAQRVGEVVFGAGKLAFGVPKLLLVEHDFDIADPAQLIWAFASRAHPEHGEAHLAVLVEPGRPAPGPAASDPVGGLIGFGRCLARAKTARRASFSRQARWRGRRPRSGQLGDLAVVIPGVCRSTTLEKLGFPGFSALAAGTRG</sequence>
<feature type="binding site" evidence="1">
    <location>
        <position position="189"/>
    </location>
    <ligand>
        <name>Mn(2+)</name>
        <dbReference type="ChEBI" id="CHEBI:29035"/>
    </ligand>
</feature>
<feature type="binding site" evidence="1">
    <location>
        <position position="171"/>
    </location>
    <ligand>
        <name>prenylated FMN</name>
        <dbReference type="ChEBI" id="CHEBI:87746"/>
    </ligand>
</feature>
<dbReference type="InterPro" id="IPR002830">
    <property type="entry name" value="UbiD"/>
</dbReference>
<proteinExistence type="inferred from homology"/>
<feature type="binding site" evidence="1">
    <location>
        <position position="189"/>
    </location>
    <ligand>
        <name>prenylated FMN</name>
        <dbReference type="ChEBI" id="CHEBI:87746"/>
    </ligand>
</feature>
<comment type="catalytic activity">
    <reaction evidence="1">
        <text>pyrrole-2-carboxylate + H2O = 1H-pyrrole + hydrogencarbonate</text>
        <dbReference type="Rhea" id="RHEA:31379"/>
        <dbReference type="ChEBI" id="CHEBI:15377"/>
        <dbReference type="ChEBI" id="CHEBI:17544"/>
        <dbReference type="ChEBI" id="CHEBI:19203"/>
        <dbReference type="ChEBI" id="CHEBI:27660"/>
        <dbReference type="EC" id="4.1.1.93"/>
    </reaction>
</comment>
<feature type="binding site" evidence="1">
    <location>
        <position position="230"/>
    </location>
    <ligand>
        <name>Mn(2+)</name>
        <dbReference type="ChEBI" id="CHEBI:29035"/>
    </ligand>
</feature>
<dbReference type="InterPro" id="IPR049383">
    <property type="entry name" value="UbiD-like_N"/>
</dbReference>
<comment type="function">
    <text evidence="1">Catalyzes the prenyl-FMN-dependent decarboxylation of pyrrole-2-carboxylate (P2C). Can also catalyze the carboxylation of pyrrole in the presence of elevated concentrations of CO(2) or bicarbonate.</text>
</comment>
<keyword evidence="1" id="KW-0285">Flavoprotein</keyword>
<evidence type="ECO:0000256" key="1">
    <source>
        <dbReference type="HAMAP-Rule" id="MF_01983"/>
    </source>
</evidence>
<dbReference type="Pfam" id="PF20695">
    <property type="entry name" value="UbiD_N"/>
    <property type="match status" value="1"/>
</dbReference>
<keyword evidence="1" id="KW-0630">Potassium</keyword>
<keyword evidence="6" id="KW-1185">Reference proteome</keyword>
<dbReference type="Pfam" id="PF01977">
    <property type="entry name" value="UbiD"/>
    <property type="match status" value="1"/>
</dbReference>
<feature type="binding site" evidence="1">
    <location>
        <position position="188"/>
    </location>
    <ligand>
        <name>prenylated FMN</name>
        <dbReference type="ChEBI" id="CHEBI:87746"/>
    </ligand>
</feature>
<dbReference type="HAMAP" id="MF_01983">
    <property type="entry name" value="UbiD_FDC"/>
    <property type="match status" value="1"/>
</dbReference>
<dbReference type="NCBIfam" id="TIGR00148">
    <property type="entry name" value="UbiD family decarboxylase"/>
    <property type="match status" value="1"/>
</dbReference>
<feature type="binding site" evidence="1">
    <location>
        <position position="230"/>
    </location>
    <ligand>
        <name>prenylated FMN</name>
        <dbReference type="ChEBI" id="CHEBI:87746"/>
    </ligand>
</feature>
<dbReference type="InterPro" id="IPR032903">
    <property type="entry name" value="FDC-like"/>
</dbReference>
<comment type="subunit">
    <text evidence="1">Homodimer.</text>
</comment>
<accession>A0ABP5RGX7</accession>
<feature type="binding site" evidence="1">
    <location>
        <position position="222"/>
    </location>
    <ligand>
        <name>K(+)</name>
        <dbReference type="ChEBI" id="CHEBI:29103"/>
    </ligand>
</feature>
<comment type="caution">
    <text evidence="5">The sequence shown here is derived from an EMBL/GenBank/DDBJ whole genome shotgun (WGS) entry which is preliminary data.</text>
</comment>
<dbReference type="PANTHER" id="PTHR30108">
    <property type="entry name" value="3-OCTAPRENYL-4-HYDROXYBENZOATE CARBOXY-LYASE-RELATED"/>
    <property type="match status" value="1"/>
</dbReference>
<comment type="similarity">
    <text evidence="1">Belongs to the UbiD family. UbiD-like/FDC subfamily.</text>
</comment>
<feature type="domain" description="3-octaprenyl-4-hydroxybenzoate carboxy-lyase-like Rift-related" evidence="2">
    <location>
        <begin position="112"/>
        <end position="316"/>
    </location>
</feature>
<feature type="binding site" evidence="1">
    <location>
        <position position="230"/>
    </location>
    <ligand>
        <name>K(+)</name>
        <dbReference type="ChEBI" id="CHEBI:29103"/>
    </ligand>
</feature>
<dbReference type="RefSeq" id="WP_344638942.1">
    <property type="nucleotide sequence ID" value="NZ_BAAATR010000026.1"/>
</dbReference>
<feature type="binding site" evidence="1">
    <location>
        <position position="167"/>
    </location>
    <ligand>
        <name>K(+)</name>
        <dbReference type="ChEBI" id="CHEBI:29103"/>
    </ligand>
</feature>
<feature type="active site" description="Proton donor" evidence="1">
    <location>
        <position position="279"/>
    </location>
</feature>
<dbReference type="Pfam" id="PF20696">
    <property type="entry name" value="UbiD_C"/>
    <property type="match status" value="1"/>
</dbReference>
<feature type="domain" description="3-octaprenyl-4-hydroxybenzoate carboxy-lyase-like C-terminal" evidence="4">
    <location>
        <begin position="322"/>
        <end position="426"/>
    </location>
</feature>
<dbReference type="Gene3D" id="3.40.1670.10">
    <property type="entry name" value="UbiD C-terminal domain-like"/>
    <property type="match status" value="1"/>
</dbReference>
<dbReference type="EC" id="4.1.1.93" evidence="1"/>
<comment type="cofactor">
    <cofactor evidence="1">
        <name>Mn(2+)</name>
        <dbReference type="ChEBI" id="CHEBI:29035"/>
    </cofactor>
    <text evidence="1">Binds 1 Mn(2+) per subunit.</text>
</comment>
<gene>
    <name evidence="5" type="primary">hudA</name>
    <name evidence="5" type="ORF">GCM10010430_52210</name>
</gene>
<dbReference type="InterPro" id="IPR048304">
    <property type="entry name" value="UbiD_Rift_dom"/>
</dbReference>
<organism evidence="5 6">
    <name type="scientific">Kitasatospora cystarginea</name>
    <dbReference type="NCBI Taxonomy" id="58350"/>
    <lineage>
        <taxon>Bacteria</taxon>
        <taxon>Bacillati</taxon>
        <taxon>Actinomycetota</taxon>
        <taxon>Actinomycetes</taxon>
        <taxon>Kitasatosporales</taxon>
        <taxon>Streptomycetaceae</taxon>
        <taxon>Kitasatospora</taxon>
    </lineage>
</organism>
<evidence type="ECO:0000313" key="6">
    <source>
        <dbReference type="Proteomes" id="UP001500305"/>
    </source>
</evidence>
<keyword evidence="1" id="KW-0210">Decarboxylase</keyword>
<evidence type="ECO:0000259" key="4">
    <source>
        <dbReference type="Pfam" id="PF20696"/>
    </source>
</evidence>
<dbReference type="Proteomes" id="UP001500305">
    <property type="component" value="Unassembled WGS sequence"/>
</dbReference>
<dbReference type="SUPFAM" id="SSF143968">
    <property type="entry name" value="UbiD C-terminal domain-like"/>
    <property type="match status" value="1"/>
</dbReference>
<comment type="catalytic activity">
    <reaction evidence="1">
        <text>pyrrole-2-carboxylate + H(+) = 1H-pyrrole + CO2</text>
        <dbReference type="Rhea" id="RHEA:31375"/>
        <dbReference type="ChEBI" id="CHEBI:15378"/>
        <dbReference type="ChEBI" id="CHEBI:16526"/>
        <dbReference type="ChEBI" id="CHEBI:19203"/>
        <dbReference type="ChEBI" id="CHEBI:27660"/>
        <dbReference type="EC" id="4.1.1.93"/>
    </reaction>
</comment>
<keyword evidence="1" id="KW-0464">Manganese</keyword>
<dbReference type="InterPro" id="IPR049381">
    <property type="entry name" value="UbiD-like_C"/>
</dbReference>
<evidence type="ECO:0000259" key="3">
    <source>
        <dbReference type="Pfam" id="PF20695"/>
    </source>
</evidence>
<comment type="cofactor">
    <cofactor evidence="1">
        <name>K(+)</name>
        <dbReference type="ChEBI" id="CHEBI:29103"/>
    </cofactor>
    <text evidence="1">Binds 1 K(+) per subunit.</text>
</comment>
<comment type="caution">
    <text evidence="1">Lacks conserved residue(s) required for the propagation of feature annotation.</text>
</comment>
<name>A0ABP5RGX7_9ACTN</name>
<comment type="cofactor">
    <cofactor evidence="1">
        <name>prenylated FMN</name>
        <dbReference type="ChEBI" id="CHEBI:87746"/>
    </cofactor>
    <text evidence="1">Binds 1 prenylated FMN per subunit.</text>
</comment>
<keyword evidence="1" id="KW-0479">Metal-binding</keyword>
<feature type="domain" description="3-octaprenyl-4-hydroxybenzoate carboxy-lyase-like N-terminal" evidence="3">
    <location>
        <begin position="11"/>
        <end position="99"/>
    </location>
</feature>
<keyword evidence="1" id="KW-0456">Lyase</keyword>
<evidence type="ECO:0000313" key="5">
    <source>
        <dbReference type="EMBL" id="GAA2261472.1"/>
    </source>
</evidence>
<evidence type="ECO:0000259" key="2">
    <source>
        <dbReference type="Pfam" id="PF01977"/>
    </source>
</evidence>
<reference evidence="6" key="1">
    <citation type="journal article" date="2019" name="Int. J. Syst. Evol. Microbiol.">
        <title>The Global Catalogue of Microorganisms (GCM) 10K type strain sequencing project: providing services to taxonomists for standard genome sequencing and annotation.</title>
        <authorList>
            <consortium name="The Broad Institute Genomics Platform"/>
            <consortium name="The Broad Institute Genome Sequencing Center for Infectious Disease"/>
            <person name="Wu L."/>
            <person name="Ma J."/>
        </authorList>
    </citation>
    <scope>NUCLEOTIDE SEQUENCE [LARGE SCALE GENOMIC DNA]</scope>
    <source>
        <strain evidence="6">JCM 7356</strain>
    </source>
</reference>
<dbReference type="SUPFAM" id="SSF50475">
    <property type="entry name" value="FMN-binding split barrel"/>
    <property type="match status" value="1"/>
</dbReference>
<keyword evidence="1" id="KW-0058">Aromatic hydrocarbons catabolism</keyword>
<dbReference type="EMBL" id="BAAATR010000026">
    <property type="protein sequence ID" value="GAA2261472.1"/>
    <property type="molecule type" value="Genomic_DNA"/>
</dbReference>
<protein>
    <recommendedName>
        <fullName evidence="1">Pyrrole-2-carboxylic acid decarboxylase</fullName>
        <shortName evidence="1">P2C decarboxylase</shortName>
        <ecNumber evidence="1">4.1.1.93</ecNumber>
    </recommendedName>
</protein>
<dbReference type="PANTHER" id="PTHR30108:SF17">
    <property type="entry name" value="FERULIC ACID DECARBOXYLASE 1"/>
    <property type="match status" value="1"/>
</dbReference>
<keyword evidence="1" id="KW-0288">FMN</keyword>